<reference evidence="3" key="1">
    <citation type="submission" date="2020-03" db="EMBL/GenBank/DDBJ databases">
        <authorList>
            <person name="Weist P."/>
        </authorList>
    </citation>
    <scope>NUCLEOTIDE SEQUENCE</scope>
</reference>
<dbReference type="EMBL" id="CADEAL010000546">
    <property type="protein sequence ID" value="CAB1421773.1"/>
    <property type="molecule type" value="Genomic_DNA"/>
</dbReference>
<evidence type="ECO:0000313" key="4">
    <source>
        <dbReference type="Proteomes" id="UP001153269"/>
    </source>
</evidence>
<name>A0A9N7YDJ3_PLEPL</name>
<evidence type="ECO:0000256" key="1">
    <source>
        <dbReference type="ARBA" id="ARBA00003351"/>
    </source>
</evidence>
<evidence type="ECO:0000313" key="3">
    <source>
        <dbReference type="EMBL" id="CAB1421773.1"/>
    </source>
</evidence>
<organism evidence="3 4">
    <name type="scientific">Pleuronectes platessa</name>
    <name type="common">European plaice</name>
    <dbReference type="NCBI Taxonomy" id="8262"/>
    <lineage>
        <taxon>Eukaryota</taxon>
        <taxon>Metazoa</taxon>
        <taxon>Chordata</taxon>
        <taxon>Craniata</taxon>
        <taxon>Vertebrata</taxon>
        <taxon>Euteleostomi</taxon>
        <taxon>Actinopterygii</taxon>
        <taxon>Neopterygii</taxon>
        <taxon>Teleostei</taxon>
        <taxon>Neoteleostei</taxon>
        <taxon>Acanthomorphata</taxon>
        <taxon>Carangaria</taxon>
        <taxon>Pleuronectiformes</taxon>
        <taxon>Pleuronectoidei</taxon>
        <taxon>Pleuronectidae</taxon>
        <taxon>Pleuronectes</taxon>
    </lineage>
</organism>
<comment type="caution">
    <text evidence="3">The sequence shown here is derived from an EMBL/GenBank/DDBJ whole genome shotgun (WGS) entry which is preliminary data.</text>
</comment>
<dbReference type="GO" id="GO:0005634">
    <property type="term" value="C:nucleus"/>
    <property type="evidence" value="ECO:0007669"/>
    <property type="project" value="InterPro"/>
</dbReference>
<sequence>MSCAAEDPPEPRSMSRARQWTAEVENLFRFQLAGYRDEVEYSQVKLGASVDKWPQSGFVKKLQRRDDTFYYYDKKRECQDREVHKVKVFTY</sequence>
<protein>
    <recommendedName>
        <fullName evidence="5">Meiosis expressed gene 1 protein homolog</fullName>
    </recommendedName>
</protein>
<dbReference type="PANTHER" id="PTHR17008:SF1">
    <property type="entry name" value="MEIOSIS EXPRESSED GENE 1 PROTEIN HOMOLOG"/>
    <property type="match status" value="1"/>
</dbReference>
<evidence type="ECO:0000256" key="2">
    <source>
        <dbReference type="ARBA" id="ARBA00008514"/>
    </source>
</evidence>
<dbReference type="InterPro" id="IPR020186">
    <property type="entry name" value="Meiosis-expressed_gene_1"/>
</dbReference>
<comment type="similarity">
    <text evidence="2">Belongs to the MEIG1 family.</text>
</comment>
<dbReference type="AlphaFoldDB" id="A0A9N7YDJ3"/>
<accession>A0A9N7YDJ3</accession>
<proteinExistence type="inferred from homology"/>
<evidence type="ECO:0008006" key="5">
    <source>
        <dbReference type="Google" id="ProtNLM"/>
    </source>
</evidence>
<dbReference type="Proteomes" id="UP001153269">
    <property type="component" value="Unassembled WGS sequence"/>
</dbReference>
<keyword evidence="4" id="KW-1185">Reference proteome</keyword>
<gene>
    <name evidence="3" type="ORF">PLEPLA_LOCUS9661</name>
</gene>
<dbReference type="Pfam" id="PF15163">
    <property type="entry name" value="Meiosis_expr"/>
    <property type="match status" value="1"/>
</dbReference>
<dbReference type="PANTHER" id="PTHR17008">
    <property type="entry name" value="MEIOSIS-EXPRESSED GENE 1 PROTEIN"/>
    <property type="match status" value="1"/>
</dbReference>
<comment type="function">
    <text evidence="1">Essential for spermiogenesis.</text>
</comment>